<comment type="similarity">
    <text evidence="1">Belongs to the iron-sulfur cluster assembly SufBD family.</text>
</comment>
<dbReference type="NCBIfam" id="TIGR01981">
    <property type="entry name" value="sufD"/>
    <property type="match status" value="1"/>
</dbReference>
<dbReference type="Proteomes" id="UP000553963">
    <property type="component" value="Unassembled WGS sequence"/>
</dbReference>
<name>A0A840AJA6_9HYPH</name>
<reference evidence="4 5" key="1">
    <citation type="submission" date="2020-08" db="EMBL/GenBank/DDBJ databases">
        <title>Genomic Encyclopedia of Type Strains, Phase IV (KMG-IV): sequencing the most valuable type-strain genomes for metagenomic binning, comparative biology and taxonomic classification.</title>
        <authorList>
            <person name="Goeker M."/>
        </authorList>
    </citation>
    <scope>NUCLEOTIDE SEQUENCE [LARGE SCALE GENOMIC DNA]</scope>
    <source>
        <strain evidence="4 5">DSM 25966</strain>
    </source>
</reference>
<evidence type="ECO:0000313" key="4">
    <source>
        <dbReference type="EMBL" id="MBB3929107.1"/>
    </source>
</evidence>
<comment type="caution">
    <text evidence="4">The sequence shown here is derived from an EMBL/GenBank/DDBJ whole genome shotgun (WGS) entry which is preliminary data.</text>
</comment>
<evidence type="ECO:0000259" key="3">
    <source>
        <dbReference type="Pfam" id="PF19295"/>
    </source>
</evidence>
<dbReference type="Pfam" id="PF01458">
    <property type="entry name" value="SUFBD_core"/>
    <property type="match status" value="1"/>
</dbReference>
<dbReference type="InterPro" id="IPR037284">
    <property type="entry name" value="SUF_FeS_clus_asmbl_SufBD_sf"/>
</dbReference>
<evidence type="ECO:0000259" key="2">
    <source>
        <dbReference type="Pfam" id="PF01458"/>
    </source>
</evidence>
<keyword evidence="5" id="KW-1185">Reference proteome</keyword>
<dbReference type="PANTHER" id="PTHR43575:SF1">
    <property type="entry name" value="PROTEIN ABCI7, CHLOROPLASTIC"/>
    <property type="match status" value="1"/>
</dbReference>
<feature type="domain" description="SUF system FeS cluster assembly SufBD core" evidence="2">
    <location>
        <begin position="176"/>
        <end position="404"/>
    </location>
</feature>
<dbReference type="PANTHER" id="PTHR43575">
    <property type="entry name" value="PROTEIN ABCI7, CHLOROPLASTIC"/>
    <property type="match status" value="1"/>
</dbReference>
<dbReference type="InterPro" id="IPR000825">
    <property type="entry name" value="SUF_FeS_clus_asmbl_SufBD_core"/>
</dbReference>
<evidence type="ECO:0000256" key="1">
    <source>
        <dbReference type="ARBA" id="ARBA00043967"/>
    </source>
</evidence>
<dbReference type="InterPro" id="IPR055346">
    <property type="entry name" value="Fe-S_cluster_assembly_SufBD"/>
</dbReference>
<dbReference type="InterPro" id="IPR045595">
    <property type="entry name" value="SufBD_N"/>
</dbReference>
<dbReference type="GO" id="GO:0016226">
    <property type="term" value="P:iron-sulfur cluster assembly"/>
    <property type="evidence" value="ECO:0007669"/>
    <property type="project" value="InterPro"/>
</dbReference>
<protein>
    <submittedName>
        <fullName evidence="4">Fe-S cluster assembly protein SufD</fullName>
    </submittedName>
</protein>
<accession>A0A840AJA6</accession>
<organism evidence="4 5">
    <name type="scientific">Kaistia hirudinis</name>
    <dbReference type="NCBI Taxonomy" id="1293440"/>
    <lineage>
        <taxon>Bacteria</taxon>
        <taxon>Pseudomonadati</taxon>
        <taxon>Pseudomonadota</taxon>
        <taxon>Alphaproteobacteria</taxon>
        <taxon>Hyphomicrobiales</taxon>
        <taxon>Kaistiaceae</taxon>
        <taxon>Kaistia</taxon>
    </lineage>
</organism>
<dbReference type="EMBL" id="JACIDS010000001">
    <property type="protein sequence ID" value="MBB3929107.1"/>
    <property type="molecule type" value="Genomic_DNA"/>
</dbReference>
<dbReference type="SUPFAM" id="SSF101960">
    <property type="entry name" value="Stabilizer of iron transporter SufD"/>
    <property type="match status" value="1"/>
</dbReference>
<dbReference type="InterPro" id="IPR011542">
    <property type="entry name" value="SUF_FeS_clus_asmbl_SufD"/>
</dbReference>
<sequence>MNAEPRILRTQAEDTFAAEYQAARARLPGGPGMAAARDAAFAAFQAAGLPHRRVETWRYTDLRALVRAVPPLAGEAPSDGAEFADPLPGLDRARLVIVDGVYRPELSDLSGLDGVAVQPMAALMEADDPRIGTAFARIDDPMVSLNAALMSGGVAIDVPAGVAIARAIEIAHVTTSAVGAYVRNAVRVGEGASVRIIESHVGRAGSAYQANIVTEASVADRAKVVWAKLQAEGDAALHIGSLAVTIGREANFDHLVLMTGAAIARAQSFVTFAGEQARAGLFGATMIGGKQHADILLSVDHAVPNGSSRERFKAVMDGRADGIFQGRIIVRPGAQKTDARMMTQGLLLSEEATFAAKPELEIFADDVQCAHGATSGEVDEDLLFYLISRGIPKAEAETLLVTAFLAEAIEGLGDEAIGEAFEKVAVDWLARRGNSANGTV</sequence>
<feature type="domain" description="SUF system FeS cluster assembly SufBD N-terminal" evidence="3">
    <location>
        <begin position="30"/>
        <end position="170"/>
    </location>
</feature>
<evidence type="ECO:0000313" key="5">
    <source>
        <dbReference type="Proteomes" id="UP000553963"/>
    </source>
</evidence>
<gene>
    <name evidence="4" type="ORF">GGR25_000126</name>
</gene>
<proteinExistence type="inferred from homology"/>
<dbReference type="AlphaFoldDB" id="A0A840AJA6"/>
<dbReference type="Pfam" id="PF19295">
    <property type="entry name" value="SufBD_N"/>
    <property type="match status" value="1"/>
</dbReference>
<dbReference type="RefSeq" id="WP_183396803.1">
    <property type="nucleotide sequence ID" value="NZ_JACIDS010000001.1"/>
</dbReference>